<feature type="domain" description="EGF-like" evidence="13">
    <location>
        <begin position="188"/>
        <end position="228"/>
    </location>
</feature>
<dbReference type="CDD" id="cd00054">
    <property type="entry name" value="EGF_CA"/>
    <property type="match status" value="1"/>
</dbReference>
<evidence type="ECO:0000256" key="5">
    <source>
        <dbReference type="ARBA" id="ARBA00022553"/>
    </source>
</evidence>
<dbReference type="EMBL" id="JBFDAA010000005">
    <property type="protein sequence ID" value="KAL1132416.1"/>
    <property type="molecule type" value="Genomic_DNA"/>
</dbReference>
<comment type="caution">
    <text evidence="14">The sequence shown here is derived from an EMBL/GenBank/DDBJ whole genome shotgun (WGS) entry which is preliminary data.</text>
</comment>
<dbReference type="FunFam" id="2.10.25.10:FF:000230">
    <property type="entry name" value="Delta-like protein"/>
    <property type="match status" value="1"/>
</dbReference>
<comment type="caution">
    <text evidence="12">Lacks conserved residue(s) required for the propagation of feature annotation.</text>
</comment>
<dbReference type="AlphaFoldDB" id="A0ABD0YMD3"/>
<dbReference type="InterPro" id="IPR009030">
    <property type="entry name" value="Growth_fac_rcpt_cys_sf"/>
</dbReference>
<dbReference type="FunFam" id="2.10.25.10:FF:000379">
    <property type="entry name" value="Cubilin"/>
    <property type="match status" value="1"/>
</dbReference>
<keyword evidence="7" id="KW-0677">Repeat</keyword>
<name>A0ABD0YMD3_9HEMI</name>
<keyword evidence="9" id="KW-0472">Membrane</keyword>
<reference evidence="14 15" key="1">
    <citation type="submission" date="2024-07" db="EMBL/GenBank/DDBJ databases">
        <title>Chromosome-level genome assembly of the water stick insect Ranatra chinensis (Heteroptera: Nepidae).</title>
        <authorList>
            <person name="Liu X."/>
        </authorList>
    </citation>
    <scope>NUCLEOTIDE SEQUENCE [LARGE SCALE GENOMIC DNA]</scope>
    <source>
        <strain evidence="14">Cailab_2021Rc</strain>
        <tissue evidence="14">Muscle</tissue>
    </source>
</reference>
<dbReference type="SMART" id="SM00181">
    <property type="entry name" value="EGF"/>
    <property type="match status" value="6"/>
</dbReference>
<feature type="non-terminal residue" evidence="14">
    <location>
        <position position="1"/>
    </location>
</feature>
<gene>
    <name evidence="14" type="ORF">AAG570_010371</name>
</gene>
<dbReference type="InterPro" id="IPR018097">
    <property type="entry name" value="EGF_Ca-bd_CS"/>
</dbReference>
<proteinExistence type="predicted"/>
<dbReference type="Pfam" id="PF07645">
    <property type="entry name" value="EGF_CA"/>
    <property type="match status" value="1"/>
</dbReference>
<dbReference type="Pfam" id="PF00008">
    <property type="entry name" value="EGF"/>
    <property type="match status" value="2"/>
</dbReference>
<dbReference type="PROSITE" id="PS50026">
    <property type="entry name" value="EGF_3"/>
    <property type="match status" value="3"/>
</dbReference>
<feature type="domain" description="EGF-like" evidence="13">
    <location>
        <begin position="238"/>
        <end position="272"/>
    </location>
</feature>
<comment type="subcellular location">
    <subcellularLocation>
        <location evidence="2">Cell membrane</location>
    </subcellularLocation>
    <subcellularLocation>
        <location evidence="1">Endosome</location>
    </subcellularLocation>
</comment>
<dbReference type="InterPro" id="IPR000742">
    <property type="entry name" value="EGF"/>
</dbReference>
<keyword evidence="6" id="KW-0732">Signal</keyword>
<feature type="disulfide bond" evidence="12">
    <location>
        <begin position="199"/>
        <end position="216"/>
    </location>
</feature>
<dbReference type="SMART" id="SM00179">
    <property type="entry name" value="EGF_CA"/>
    <property type="match status" value="5"/>
</dbReference>
<dbReference type="GO" id="GO:0005886">
    <property type="term" value="C:plasma membrane"/>
    <property type="evidence" value="ECO:0007669"/>
    <property type="project" value="UniProtKB-SubCell"/>
</dbReference>
<feature type="disulfide bond" evidence="12">
    <location>
        <begin position="39"/>
        <end position="48"/>
    </location>
</feature>
<keyword evidence="3" id="KW-1003">Cell membrane</keyword>
<evidence type="ECO:0000313" key="15">
    <source>
        <dbReference type="Proteomes" id="UP001558652"/>
    </source>
</evidence>
<keyword evidence="10 12" id="KW-1015">Disulfide bond</keyword>
<evidence type="ECO:0000256" key="3">
    <source>
        <dbReference type="ARBA" id="ARBA00022475"/>
    </source>
</evidence>
<accession>A0ABD0YMD3</accession>
<evidence type="ECO:0000256" key="12">
    <source>
        <dbReference type="PROSITE-ProRule" id="PRU00076"/>
    </source>
</evidence>
<keyword evidence="8" id="KW-0967">Endosome</keyword>
<dbReference type="GO" id="GO:0000902">
    <property type="term" value="P:cell morphogenesis"/>
    <property type="evidence" value="ECO:0007669"/>
    <property type="project" value="UniProtKB-ARBA"/>
</dbReference>
<dbReference type="Proteomes" id="UP001558652">
    <property type="component" value="Unassembled WGS sequence"/>
</dbReference>
<organism evidence="14 15">
    <name type="scientific">Ranatra chinensis</name>
    <dbReference type="NCBI Taxonomy" id="642074"/>
    <lineage>
        <taxon>Eukaryota</taxon>
        <taxon>Metazoa</taxon>
        <taxon>Ecdysozoa</taxon>
        <taxon>Arthropoda</taxon>
        <taxon>Hexapoda</taxon>
        <taxon>Insecta</taxon>
        <taxon>Pterygota</taxon>
        <taxon>Neoptera</taxon>
        <taxon>Paraneoptera</taxon>
        <taxon>Hemiptera</taxon>
        <taxon>Heteroptera</taxon>
        <taxon>Panheteroptera</taxon>
        <taxon>Nepomorpha</taxon>
        <taxon>Nepidae</taxon>
        <taxon>Ranatrinae</taxon>
        <taxon>Ranatra</taxon>
    </lineage>
</organism>
<dbReference type="SUPFAM" id="SSF57196">
    <property type="entry name" value="EGF/Laminin"/>
    <property type="match status" value="3"/>
</dbReference>
<dbReference type="FunFam" id="2.10.25.10:FF:000429">
    <property type="entry name" value="Cubilin"/>
    <property type="match status" value="1"/>
</dbReference>
<evidence type="ECO:0000256" key="4">
    <source>
        <dbReference type="ARBA" id="ARBA00022536"/>
    </source>
</evidence>
<evidence type="ECO:0000256" key="9">
    <source>
        <dbReference type="ARBA" id="ARBA00023136"/>
    </source>
</evidence>
<dbReference type="FunFam" id="2.10.25.10:FF:000260">
    <property type="entry name" value="Notch receptor 4"/>
    <property type="match status" value="1"/>
</dbReference>
<dbReference type="InterPro" id="IPR000152">
    <property type="entry name" value="EGF-type_Asp/Asn_hydroxyl_site"/>
</dbReference>
<dbReference type="GO" id="GO:0048666">
    <property type="term" value="P:neuron development"/>
    <property type="evidence" value="ECO:0007669"/>
    <property type="project" value="UniProtKB-ARBA"/>
</dbReference>
<dbReference type="PROSITE" id="PS01186">
    <property type="entry name" value="EGF_2"/>
    <property type="match status" value="1"/>
</dbReference>
<dbReference type="InterPro" id="IPR053119">
    <property type="entry name" value="Cubilin_domain"/>
</dbReference>
<sequence length="274" mass="28537">QGPTCSVDVNECARFAGSTLGCQNGATCVNIPGSYNCKCPNGWYGLHCTQRIYDCSRESSRDLCGHGICIPQGGTGRGFACICDPGWTVDPSSGSCTIDRDECKELSVPCSHDPPVECINTPGSFRCASCPHGYTGNGYQCRDVDECLIENGGCSVMPRVQCINTRGSRVCGMCPPGYIGNGVACTFSGGLCSVNNGGCHPQATCTQSPGLNYVQCNCPAGWVGPGIGENGCLPFDTANKQCASNPCKNGGTCIPSESNSFQCRCAAGFSGNKF</sequence>
<evidence type="ECO:0000256" key="11">
    <source>
        <dbReference type="ARBA" id="ARBA00023180"/>
    </source>
</evidence>
<dbReference type="InterPro" id="IPR049883">
    <property type="entry name" value="NOTCH1_EGF-like"/>
</dbReference>
<dbReference type="GO" id="GO:0042063">
    <property type="term" value="P:gliogenesis"/>
    <property type="evidence" value="ECO:0007669"/>
    <property type="project" value="UniProtKB-ARBA"/>
</dbReference>
<protein>
    <recommendedName>
        <fullName evidence="13">EGF-like domain-containing protein</fullName>
    </recommendedName>
</protein>
<evidence type="ECO:0000256" key="2">
    <source>
        <dbReference type="ARBA" id="ARBA00004236"/>
    </source>
</evidence>
<keyword evidence="4 12" id="KW-0245">EGF-like domain</keyword>
<evidence type="ECO:0000313" key="14">
    <source>
        <dbReference type="EMBL" id="KAL1132416.1"/>
    </source>
</evidence>
<dbReference type="PROSITE" id="PS01187">
    <property type="entry name" value="EGF_CA"/>
    <property type="match status" value="1"/>
</dbReference>
<feature type="domain" description="EGF-like" evidence="13">
    <location>
        <begin position="8"/>
        <end position="49"/>
    </location>
</feature>
<dbReference type="PROSITE" id="PS00022">
    <property type="entry name" value="EGF_1"/>
    <property type="match status" value="1"/>
</dbReference>
<evidence type="ECO:0000256" key="8">
    <source>
        <dbReference type="ARBA" id="ARBA00022753"/>
    </source>
</evidence>
<keyword evidence="15" id="KW-1185">Reference proteome</keyword>
<dbReference type="SUPFAM" id="SSF57184">
    <property type="entry name" value="Growth factor receptor domain"/>
    <property type="match status" value="1"/>
</dbReference>
<evidence type="ECO:0000256" key="7">
    <source>
        <dbReference type="ARBA" id="ARBA00022737"/>
    </source>
</evidence>
<dbReference type="Pfam" id="PF12947">
    <property type="entry name" value="EGF_3"/>
    <property type="match status" value="2"/>
</dbReference>
<evidence type="ECO:0000256" key="1">
    <source>
        <dbReference type="ARBA" id="ARBA00004177"/>
    </source>
</evidence>
<keyword evidence="5" id="KW-0597">Phosphoprotein</keyword>
<keyword evidence="11" id="KW-0325">Glycoprotein</keyword>
<dbReference type="PROSITE" id="PS00010">
    <property type="entry name" value="ASX_HYDROXYL"/>
    <property type="match status" value="1"/>
</dbReference>
<dbReference type="PANTHER" id="PTHR47761">
    <property type="entry name" value="C-TYPE LECTIN-RELATED"/>
    <property type="match status" value="1"/>
</dbReference>
<evidence type="ECO:0000256" key="10">
    <source>
        <dbReference type="ARBA" id="ARBA00023157"/>
    </source>
</evidence>
<dbReference type="InterPro" id="IPR001881">
    <property type="entry name" value="EGF-like_Ca-bd_dom"/>
</dbReference>
<evidence type="ECO:0000259" key="13">
    <source>
        <dbReference type="PROSITE" id="PS50026"/>
    </source>
</evidence>
<dbReference type="GO" id="GO:0005768">
    <property type="term" value="C:endosome"/>
    <property type="evidence" value="ECO:0007669"/>
    <property type="project" value="UniProtKB-SubCell"/>
</dbReference>
<evidence type="ECO:0000256" key="6">
    <source>
        <dbReference type="ARBA" id="ARBA00022729"/>
    </source>
</evidence>
<dbReference type="PANTHER" id="PTHR47761:SF1">
    <property type="entry name" value="C-TYPE LECTIN-RELATED"/>
    <property type="match status" value="1"/>
</dbReference>
<dbReference type="Gene3D" id="2.10.25.10">
    <property type="entry name" value="Laminin"/>
    <property type="match status" value="5"/>
</dbReference>
<dbReference type="InterPro" id="IPR024731">
    <property type="entry name" value="NELL2-like_EGF"/>
</dbReference>